<keyword evidence="2" id="KW-0378">Hydrolase</keyword>
<dbReference type="EMBL" id="GEGO01004448">
    <property type="protein sequence ID" value="JAR90956.1"/>
    <property type="molecule type" value="Transcribed_RNA"/>
</dbReference>
<keyword evidence="1" id="KW-0812">Transmembrane</keyword>
<dbReference type="AlphaFoldDB" id="A0A147BJL9"/>
<sequence length="206" mass="23693">FFISSSCTKLTLYKTLIRPRLEYAASVWDPGQVTLITALEAIQNRSARFILSNYHNTASVTAMKATLSLPPLALRRGISRLSLFHKIYFHNSILRDKLISRPFYVSSRNDHNHKVGIPISNTTTFHSSFVPRTSREWNHLSGTIATITDSDLFKTAIILIFLFVECVFNLFFGLFFFSVFFFALPLCNASGHEKKKRNWLRVWSFC</sequence>
<keyword evidence="1" id="KW-1133">Transmembrane helix</keyword>
<keyword evidence="2" id="KW-0255">Endonuclease</keyword>
<name>A0A147BJL9_IXORI</name>
<keyword evidence="2" id="KW-0540">Nuclease</keyword>
<organism evidence="2">
    <name type="scientific">Ixodes ricinus</name>
    <name type="common">Common tick</name>
    <name type="synonym">Acarus ricinus</name>
    <dbReference type="NCBI Taxonomy" id="34613"/>
    <lineage>
        <taxon>Eukaryota</taxon>
        <taxon>Metazoa</taxon>
        <taxon>Ecdysozoa</taxon>
        <taxon>Arthropoda</taxon>
        <taxon>Chelicerata</taxon>
        <taxon>Arachnida</taxon>
        <taxon>Acari</taxon>
        <taxon>Parasitiformes</taxon>
        <taxon>Ixodida</taxon>
        <taxon>Ixodoidea</taxon>
        <taxon>Ixodidae</taxon>
        <taxon>Ixodinae</taxon>
        <taxon>Ixodes</taxon>
    </lineage>
</organism>
<proteinExistence type="predicted"/>
<reference evidence="2" key="1">
    <citation type="journal article" date="2018" name="PLoS Negl. Trop. Dis.">
        <title>Sialome diversity of ticks revealed by RNAseq of single tick salivary glands.</title>
        <authorList>
            <person name="Perner J."/>
            <person name="Kropackova S."/>
            <person name="Kopacek P."/>
            <person name="Ribeiro J.M."/>
        </authorList>
    </citation>
    <scope>NUCLEOTIDE SEQUENCE</scope>
    <source>
        <strain evidence="2">Siblings of single egg batch collected in Ceske Budejovice</strain>
        <tissue evidence="2">Salivary glands</tissue>
    </source>
</reference>
<evidence type="ECO:0000313" key="2">
    <source>
        <dbReference type="EMBL" id="JAR90956.1"/>
    </source>
</evidence>
<feature type="transmembrane region" description="Helical" evidence="1">
    <location>
        <begin position="156"/>
        <end position="187"/>
    </location>
</feature>
<feature type="non-terminal residue" evidence="2">
    <location>
        <position position="1"/>
    </location>
</feature>
<protein>
    <submittedName>
        <fullName evidence="2">Putative endonuclease/reverse transcript</fullName>
    </submittedName>
</protein>
<dbReference type="GO" id="GO:0004519">
    <property type="term" value="F:endonuclease activity"/>
    <property type="evidence" value="ECO:0007669"/>
    <property type="project" value="UniProtKB-KW"/>
</dbReference>
<accession>A0A147BJL9</accession>
<keyword evidence="1" id="KW-0472">Membrane</keyword>
<evidence type="ECO:0000256" key="1">
    <source>
        <dbReference type="SAM" id="Phobius"/>
    </source>
</evidence>